<dbReference type="Gene3D" id="1.25.40.10">
    <property type="entry name" value="Tetratricopeptide repeat domain"/>
    <property type="match status" value="1"/>
</dbReference>
<comment type="caution">
    <text evidence="3">The sequence shown here is derived from an EMBL/GenBank/DDBJ whole genome shotgun (WGS) entry which is preliminary data.</text>
</comment>
<dbReference type="InterPro" id="IPR002885">
    <property type="entry name" value="PPR_rpt"/>
</dbReference>
<gene>
    <name evidence="3" type="ORF">SLEP1_g15472</name>
</gene>
<evidence type="ECO:0000313" key="3">
    <source>
        <dbReference type="EMBL" id="GKV03109.1"/>
    </source>
</evidence>
<evidence type="ECO:0000256" key="1">
    <source>
        <dbReference type="ARBA" id="ARBA00022737"/>
    </source>
</evidence>
<proteinExistence type="predicted"/>
<dbReference type="PROSITE" id="PS51375">
    <property type="entry name" value="PPR"/>
    <property type="match status" value="1"/>
</dbReference>
<protein>
    <recommendedName>
        <fullName evidence="5">Pentatricopeptide repeat-containing protein</fullName>
    </recommendedName>
</protein>
<dbReference type="PANTHER" id="PTHR47926">
    <property type="entry name" value="PENTATRICOPEPTIDE REPEAT-CONTAINING PROTEIN"/>
    <property type="match status" value="1"/>
</dbReference>
<evidence type="ECO:0000256" key="2">
    <source>
        <dbReference type="PROSITE-ProRule" id="PRU00708"/>
    </source>
</evidence>
<dbReference type="AlphaFoldDB" id="A0AAV5ITB8"/>
<organism evidence="3 4">
    <name type="scientific">Rubroshorea leprosula</name>
    <dbReference type="NCBI Taxonomy" id="152421"/>
    <lineage>
        <taxon>Eukaryota</taxon>
        <taxon>Viridiplantae</taxon>
        <taxon>Streptophyta</taxon>
        <taxon>Embryophyta</taxon>
        <taxon>Tracheophyta</taxon>
        <taxon>Spermatophyta</taxon>
        <taxon>Magnoliopsida</taxon>
        <taxon>eudicotyledons</taxon>
        <taxon>Gunneridae</taxon>
        <taxon>Pentapetalae</taxon>
        <taxon>rosids</taxon>
        <taxon>malvids</taxon>
        <taxon>Malvales</taxon>
        <taxon>Dipterocarpaceae</taxon>
        <taxon>Rubroshorea</taxon>
    </lineage>
</organism>
<evidence type="ECO:0008006" key="5">
    <source>
        <dbReference type="Google" id="ProtNLM"/>
    </source>
</evidence>
<dbReference type="InterPro" id="IPR046960">
    <property type="entry name" value="PPR_At4g14850-like_plant"/>
</dbReference>
<dbReference type="Pfam" id="PF01535">
    <property type="entry name" value="PPR"/>
    <property type="match status" value="1"/>
</dbReference>
<dbReference type="InterPro" id="IPR011990">
    <property type="entry name" value="TPR-like_helical_dom_sf"/>
</dbReference>
<evidence type="ECO:0000313" key="4">
    <source>
        <dbReference type="Proteomes" id="UP001054252"/>
    </source>
</evidence>
<dbReference type="NCBIfam" id="TIGR00756">
    <property type="entry name" value="PPR"/>
    <property type="match status" value="1"/>
</dbReference>
<dbReference type="Proteomes" id="UP001054252">
    <property type="component" value="Unassembled WGS sequence"/>
</dbReference>
<dbReference type="GO" id="GO:0003723">
    <property type="term" value="F:RNA binding"/>
    <property type="evidence" value="ECO:0007669"/>
    <property type="project" value="InterPro"/>
</dbReference>
<accession>A0AAV5ITB8</accession>
<feature type="repeat" description="PPR" evidence="2">
    <location>
        <begin position="64"/>
        <end position="98"/>
    </location>
</feature>
<keyword evidence="4" id="KW-1185">Reference proteome</keyword>
<sequence>MRSPNSLVGNLASAFFKVLTTHCCAVKLGTFVDIYSANNILNGYRRCKELGIAHKLFDEIPHKDTVSWNTLIAGYVNSGNLVTTWKILKVMKRCEFDVDGYTFESILKGVAYACRVDLGKQVHSIVVKTSYEENVYAGSALSDMYAKCQRVEDAHMVFECTSEPNSVS</sequence>
<name>A0AAV5ITB8_9ROSI</name>
<keyword evidence="1" id="KW-0677">Repeat</keyword>
<reference evidence="3 4" key="1">
    <citation type="journal article" date="2021" name="Commun. Biol.">
        <title>The genome of Shorea leprosula (Dipterocarpaceae) highlights the ecological relevance of drought in aseasonal tropical rainforests.</title>
        <authorList>
            <person name="Ng K.K.S."/>
            <person name="Kobayashi M.J."/>
            <person name="Fawcett J.A."/>
            <person name="Hatakeyama M."/>
            <person name="Paape T."/>
            <person name="Ng C.H."/>
            <person name="Ang C.C."/>
            <person name="Tnah L.H."/>
            <person name="Lee C.T."/>
            <person name="Nishiyama T."/>
            <person name="Sese J."/>
            <person name="O'Brien M.J."/>
            <person name="Copetti D."/>
            <person name="Mohd Noor M.I."/>
            <person name="Ong R.C."/>
            <person name="Putra M."/>
            <person name="Sireger I.Z."/>
            <person name="Indrioko S."/>
            <person name="Kosugi Y."/>
            <person name="Izuno A."/>
            <person name="Isagi Y."/>
            <person name="Lee S.L."/>
            <person name="Shimizu K.K."/>
        </authorList>
    </citation>
    <scope>NUCLEOTIDE SEQUENCE [LARGE SCALE GENOMIC DNA]</scope>
    <source>
        <strain evidence="3">214</strain>
    </source>
</reference>
<dbReference type="GO" id="GO:0009451">
    <property type="term" value="P:RNA modification"/>
    <property type="evidence" value="ECO:0007669"/>
    <property type="project" value="InterPro"/>
</dbReference>
<dbReference type="EMBL" id="BPVZ01000020">
    <property type="protein sequence ID" value="GKV03109.1"/>
    <property type="molecule type" value="Genomic_DNA"/>
</dbReference>
<dbReference type="Pfam" id="PF13041">
    <property type="entry name" value="PPR_2"/>
    <property type="match status" value="1"/>
</dbReference>